<dbReference type="PANTHER" id="PTHR40619:SF3">
    <property type="entry name" value="FUNGAL STAND N-TERMINAL GOODBYE DOMAIN-CONTAINING PROTEIN"/>
    <property type="match status" value="1"/>
</dbReference>
<evidence type="ECO:0000313" key="4">
    <source>
        <dbReference type="Proteomes" id="UP000803844"/>
    </source>
</evidence>
<accession>A0A9P4YCC0</accession>
<evidence type="ECO:0000259" key="2">
    <source>
        <dbReference type="Pfam" id="PF24883"/>
    </source>
</evidence>
<dbReference type="EMBL" id="MU032344">
    <property type="protein sequence ID" value="KAF3770055.1"/>
    <property type="molecule type" value="Genomic_DNA"/>
</dbReference>
<dbReference type="InterPro" id="IPR056884">
    <property type="entry name" value="NPHP3-like_N"/>
</dbReference>
<name>A0A9P4YCC0_CRYP1</name>
<comment type="caution">
    <text evidence="3">The sequence shown here is derived from an EMBL/GenBank/DDBJ whole genome shotgun (WGS) entry which is preliminary data.</text>
</comment>
<protein>
    <recommendedName>
        <fullName evidence="2">Nephrocystin 3-like N-terminal domain-containing protein</fullName>
    </recommendedName>
</protein>
<gene>
    <name evidence="3" type="ORF">M406DRAFT_237578</name>
</gene>
<dbReference type="RefSeq" id="XP_040781016.1">
    <property type="nucleotide sequence ID" value="XM_040916063.1"/>
</dbReference>
<dbReference type="Proteomes" id="UP000803844">
    <property type="component" value="Unassembled WGS sequence"/>
</dbReference>
<feature type="non-terminal residue" evidence="3">
    <location>
        <position position="464"/>
    </location>
</feature>
<dbReference type="OrthoDB" id="5419927at2759"/>
<keyword evidence="1" id="KW-0677">Repeat</keyword>
<proteinExistence type="predicted"/>
<organism evidence="3 4">
    <name type="scientific">Cryphonectria parasitica (strain ATCC 38755 / EP155)</name>
    <dbReference type="NCBI Taxonomy" id="660469"/>
    <lineage>
        <taxon>Eukaryota</taxon>
        <taxon>Fungi</taxon>
        <taxon>Dikarya</taxon>
        <taxon>Ascomycota</taxon>
        <taxon>Pezizomycotina</taxon>
        <taxon>Sordariomycetes</taxon>
        <taxon>Sordariomycetidae</taxon>
        <taxon>Diaporthales</taxon>
        <taxon>Cryphonectriaceae</taxon>
        <taxon>Cryphonectria-Endothia species complex</taxon>
        <taxon>Cryphonectria</taxon>
    </lineage>
</organism>
<sequence length="464" mass="52026">KVIDPWIEVIPNEYGLAVVKTGVAVLFKLAAKSVEKRENISQAFEKIRDAMTSANPLKGSFRSHPDVAAALDELYKAIVDSVNDMIILTAEKEQFWRGLKKKLTQKTKRPDVDSVLHLMSEKTQALQTALNTARDDAVEITNRAMKYTAVKVTGISNKIDLQGGDIRGVKTIVEEQRDMFKDQGQKIEELPDILEKLWNKKQALAEAHVATASNELSAEWEARLLNKFIDQFCEAIADLPNSEVGLPDVEGFTLQPDSDWDAVSMFRGNFNARTQSRVQSLLQQNRFLSWMNGSYPDLLLILANLPDTGMQHITAMSVLCATLVSSLTNLRRGHVVLHFFCGLHINSRDPSPGPTGLVRSLIMQVFTYLRRDGLLSLDFLNDRADVKAIEDQDLEILCRTLQSLLDQFQPSTQVYCVIDSITLFDSEDSAYDLEVVLGYLQEIVEDSQLPAIFKLMMTSPARCT</sequence>
<feature type="domain" description="Nephrocystin 3-like N-terminal" evidence="2">
    <location>
        <begin position="279"/>
        <end position="459"/>
    </location>
</feature>
<feature type="non-terminal residue" evidence="3">
    <location>
        <position position="1"/>
    </location>
</feature>
<evidence type="ECO:0000256" key="1">
    <source>
        <dbReference type="ARBA" id="ARBA00022737"/>
    </source>
</evidence>
<dbReference type="AlphaFoldDB" id="A0A9P4YCC0"/>
<dbReference type="Pfam" id="PF24883">
    <property type="entry name" value="NPHP3_N"/>
    <property type="match status" value="1"/>
</dbReference>
<dbReference type="GeneID" id="63833192"/>
<evidence type="ECO:0000313" key="3">
    <source>
        <dbReference type="EMBL" id="KAF3770055.1"/>
    </source>
</evidence>
<keyword evidence="4" id="KW-1185">Reference proteome</keyword>
<reference evidence="3" key="1">
    <citation type="journal article" date="2020" name="Phytopathology">
        <title>Genome sequence of the chestnut blight fungus Cryphonectria parasitica EP155: A fundamental resource for an archetypical invasive plant pathogen.</title>
        <authorList>
            <person name="Crouch J.A."/>
            <person name="Dawe A."/>
            <person name="Aerts A."/>
            <person name="Barry K."/>
            <person name="Churchill A.C.L."/>
            <person name="Grimwood J."/>
            <person name="Hillman B."/>
            <person name="Milgroom M.G."/>
            <person name="Pangilinan J."/>
            <person name="Smith M."/>
            <person name="Salamov A."/>
            <person name="Schmutz J."/>
            <person name="Yadav J."/>
            <person name="Grigoriev I.V."/>
            <person name="Nuss D."/>
        </authorList>
    </citation>
    <scope>NUCLEOTIDE SEQUENCE</scope>
    <source>
        <strain evidence="3">EP155</strain>
    </source>
</reference>
<dbReference type="PANTHER" id="PTHR40619">
    <property type="entry name" value="FUNGAL STAND N-TERMINAL GOODBYE DOMAIN-CONTAINING PROTEIN"/>
    <property type="match status" value="1"/>
</dbReference>